<dbReference type="RefSeq" id="WP_015046021.1">
    <property type="nucleotide sequence ID" value="NC_018868.3"/>
</dbReference>
<proteinExistence type="predicted"/>
<keyword evidence="4" id="KW-1185">Reference proteome</keyword>
<organism evidence="3 4">
    <name type="scientific">Simiduia agarivorans (strain DSM 21679 / JCM 13881 / BCRC 17597 / SA1)</name>
    <dbReference type="NCBI Taxonomy" id="1117647"/>
    <lineage>
        <taxon>Bacteria</taxon>
        <taxon>Pseudomonadati</taxon>
        <taxon>Pseudomonadota</taxon>
        <taxon>Gammaproteobacteria</taxon>
        <taxon>Cellvibrionales</taxon>
        <taxon>Cellvibrionaceae</taxon>
        <taxon>Simiduia</taxon>
    </lineage>
</organism>
<dbReference type="Proteomes" id="UP000000466">
    <property type="component" value="Chromosome"/>
</dbReference>
<dbReference type="HOGENOM" id="CLU_084459_0_0_6"/>
<dbReference type="eggNOG" id="COG4796">
    <property type="taxonomic scope" value="Bacteria"/>
</dbReference>
<evidence type="ECO:0000256" key="1">
    <source>
        <dbReference type="SAM" id="MobiDB-lite"/>
    </source>
</evidence>
<name>K4KIQ0_SIMAS</name>
<feature type="region of interest" description="Disordered" evidence="1">
    <location>
        <begin position="103"/>
        <end position="138"/>
    </location>
</feature>
<dbReference type="EMBL" id="CP003746">
    <property type="protein sequence ID" value="AFU97848.1"/>
    <property type="molecule type" value="Genomic_DNA"/>
</dbReference>
<reference evidence="3 4" key="1">
    <citation type="journal article" date="2013" name="Genome Announc.">
        <title>Complete genome sequence of Simiduia agarivorans SA1(T), a marine bacterium able to degrade a variety of polysaccharides.</title>
        <authorList>
            <person name="Lin S.Y."/>
            <person name="Shieh W.Y."/>
            <person name="Chen J.S."/>
            <person name="Tang S.L."/>
        </authorList>
    </citation>
    <scope>NUCLEOTIDE SEQUENCE [LARGE SCALE GENOMIC DNA]</scope>
    <source>
        <strain evidence="4">DSM 21679 / JCM 13881 / BCRC 17597 / SA1</strain>
    </source>
</reference>
<feature type="chain" id="PRO_5003880656" evidence="2">
    <location>
        <begin position="25"/>
        <end position="271"/>
    </location>
</feature>
<evidence type="ECO:0000313" key="3">
    <source>
        <dbReference type="EMBL" id="AFU97848.1"/>
    </source>
</evidence>
<dbReference type="InterPro" id="IPR038591">
    <property type="entry name" value="NolW-like_sf"/>
</dbReference>
<dbReference type="Gene3D" id="3.30.1370.120">
    <property type="match status" value="1"/>
</dbReference>
<dbReference type="KEGG" id="saga:M5M_03185"/>
<dbReference type="AlphaFoldDB" id="K4KIQ0"/>
<accession>K4KIQ0</accession>
<dbReference type="STRING" id="1117647.M5M_03185"/>
<gene>
    <name evidence="3" type="ordered locus">M5M_03185</name>
</gene>
<feature type="signal peptide" evidence="2">
    <location>
        <begin position="1"/>
        <end position="24"/>
    </location>
</feature>
<protein>
    <submittedName>
        <fullName evidence="3">NolW domain-containing protein</fullName>
    </submittedName>
</protein>
<evidence type="ECO:0000313" key="4">
    <source>
        <dbReference type="Proteomes" id="UP000000466"/>
    </source>
</evidence>
<sequence>MKGLILGLLLALMSTPLVVPSSYGADGQIIYTVPIRHRSAESVAASVAPLVDQGGHLSVTGNKLIIKTSRQNFEQLSLLIDELDTPVKQLLISVKTLSAGNQSSGGLSTHGNITRGTITPDGKPVQKPAGSVTVTRSTGWGSGESNYQLRAEEGQRVYIQTGQEIPVQTRYGVVGGVATSDHYQPVMSGFGVTARLQGDRVVLQLDQQAKQLEGRYIDSQLMSTQLTGQRGEWIQVGGVTEQDSSRSRGIVDRHSTSSKSDKQIFIKVEAF</sequence>
<feature type="compositionally biased region" description="Polar residues" evidence="1">
    <location>
        <begin position="103"/>
        <end position="117"/>
    </location>
</feature>
<keyword evidence="2" id="KW-0732">Signal</keyword>
<evidence type="ECO:0000256" key="2">
    <source>
        <dbReference type="SAM" id="SignalP"/>
    </source>
</evidence>
<dbReference type="OrthoDB" id="5608150at2"/>